<dbReference type="PANTHER" id="PTHR31649:SF1">
    <property type="entry name" value="FARNESOIC ACID O-METHYL TRANSFERASE DOMAIN-CONTAINING PROTEIN"/>
    <property type="match status" value="1"/>
</dbReference>
<dbReference type="PANTHER" id="PTHR31649">
    <property type="entry name" value="AGAP009604-PA"/>
    <property type="match status" value="1"/>
</dbReference>
<organism evidence="2 3">
    <name type="scientific">Jiella sonneratiae</name>
    <dbReference type="NCBI Taxonomy" id="2816856"/>
    <lineage>
        <taxon>Bacteria</taxon>
        <taxon>Pseudomonadati</taxon>
        <taxon>Pseudomonadota</taxon>
        <taxon>Alphaproteobacteria</taxon>
        <taxon>Hyphomicrobiales</taxon>
        <taxon>Aurantimonadaceae</taxon>
        <taxon>Jiella</taxon>
    </lineage>
</organism>
<dbReference type="SMART" id="SM00696">
    <property type="entry name" value="DM9"/>
    <property type="match status" value="2"/>
</dbReference>
<evidence type="ECO:0000313" key="3">
    <source>
        <dbReference type="Proteomes" id="UP000664288"/>
    </source>
</evidence>
<feature type="chain" id="PRO_5045875815" evidence="1">
    <location>
        <begin position="24"/>
        <end position="336"/>
    </location>
</feature>
<proteinExistence type="predicted"/>
<keyword evidence="1" id="KW-0732">Signal</keyword>
<dbReference type="Proteomes" id="UP000664288">
    <property type="component" value="Unassembled WGS sequence"/>
</dbReference>
<accession>A0ABS3J0T7</accession>
<dbReference type="RefSeq" id="WP_207349907.1">
    <property type="nucleotide sequence ID" value="NZ_JAFMPY010000005.1"/>
</dbReference>
<dbReference type="Pfam" id="PF11901">
    <property type="entry name" value="DM9"/>
    <property type="match status" value="2"/>
</dbReference>
<feature type="signal peptide" evidence="1">
    <location>
        <begin position="1"/>
        <end position="23"/>
    </location>
</feature>
<keyword evidence="3" id="KW-1185">Reference proteome</keyword>
<protein>
    <submittedName>
        <fullName evidence="2">DUF3421 domain-containing protein</fullName>
    </submittedName>
</protein>
<dbReference type="EMBL" id="JAFMPY010000005">
    <property type="protein sequence ID" value="MBO0903264.1"/>
    <property type="molecule type" value="Genomic_DNA"/>
</dbReference>
<name>A0ABS3J0T7_9HYPH</name>
<evidence type="ECO:0000313" key="2">
    <source>
        <dbReference type="EMBL" id="MBO0903264.1"/>
    </source>
</evidence>
<reference evidence="2 3" key="1">
    <citation type="submission" date="2021-03" db="EMBL/GenBank/DDBJ databases">
        <title>Whole genome sequence of Jiella sp. MQZ13P-4.</title>
        <authorList>
            <person name="Tuo L."/>
        </authorList>
    </citation>
    <scope>NUCLEOTIDE SEQUENCE [LARGE SCALE GENOMIC DNA]</scope>
    <source>
        <strain evidence="2 3">MQZ13P-4</strain>
    </source>
</reference>
<gene>
    <name evidence="2" type="ORF">J1C47_06385</name>
</gene>
<comment type="caution">
    <text evidence="2">The sequence shown here is derived from an EMBL/GenBank/DDBJ whole genome shotgun (WGS) entry which is preliminary data.</text>
</comment>
<sequence length="336" mass="35506">MRDSLKAWLAGLALFLVPGAAGAQEIANIGQGGRSFHYGDVRGWEISATQQGRRFLSCHASVDRDGNGDDVRIGYGSGQWQIAVPVRAQPDWYGQLDIDGHATGASGTADRGWTFAWIGLGELDAMRAGHTAILSVGKYDIDFSLSGVTAATLMVEECVQQRGEAPGGGRYDPAPVVAPNPPAQDYGGRQAKRGPALDWIDQAGGRVDRRAVPAGNEANGEPLFVCNAVFNNGIHPGKLRPGFGGCVIGYGGREYTVGQYGTLLGRGDWLQGIPVDRLDSIGVNAGREANGSLLYVCRARFNNGVHPGKIGASTGGCNITYGGVEHTLYDYQVLSE</sequence>
<dbReference type="InterPro" id="IPR006616">
    <property type="entry name" value="DM9_repeat"/>
</dbReference>
<evidence type="ECO:0000256" key="1">
    <source>
        <dbReference type="SAM" id="SignalP"/>
    </source>
</evidence>